<feature type="transmembrane region" description="Helical" evidence="6">
    <location>
        <begin position="6"/>
        <end position="26"/>
    </location>
</feature>
<dbReference type="Proteomes" id="UP000240880">
    <property type="component" value="Unassembled WGS sequence"/>
</dbReference>
<evidence type="ECO:0000256" key="3">
    <source>
        <dbReference type="ARBA" id="ARBA00022676"/>
    </source>
</evidence>
<comment type="subcellular location">
    <subcellularLocation>
        <location evidence="1">Cell membrane</location>
    </subcellularLocation>
</comment>
<dbReference type="PANTHER" id="PTHR43646:SF2">
    <property type="entry name" value="GLYCOSYLTRANSFERASE 2-LIKE DOMAIN-CONTAINING PROTEIN"/>
    <property type="match status" value="1"/>
</dbReference>
<dbReference type="GO" id="GO:0005886">
    <property type="term" value="C:plasma membrane"/>
    <property type="evidence" value="ECO:0007669"/>
    <property type="project" value="UniProtKB-SubCell"/>
</dbReference>
<feature type="domain" description="Glycosyltransferase 2-like" evidence="7">
    <location>
        <begin position="51"/>
        <end position="218"/>
    </location>
</feature>
<dbReference type="PANTHER" id="PTHR43646">
    <property type="entry name" value="GLYCOSYLTRANSFERASE"/>
    <property type="match status" value="1"/>
</dbReference>
<gene>
    <name evidence="8" type="ORF">B9Q01_01995</name>
</gene>
<dbReference type="AlphaFoldDB" id="A0A2R6ACQ7"/>
<evidence type="ECO:0000313" key="8">
    <source>
        <dbReference type="EMBL" id="PSN84125.1"/>
    </source>
</evidence>
<reference evidence="8 9" key="1">
    <citation type="submission" date="2017-04" db="EMBL/GenBank/DDBJ databases">
        <title>Novel microbial lineages endemic to geothermal iron-oxide mats fill important gaps in the evolutionary history of Archaea.</title>
        <authorList>
            <person name="Jay Z.J."/>
            <person name="Beam J.P."/>
            <person name="Dlakic M."/>
            <person name="Rusch D.B."/>
            <person name="Kozubal M.A."/>
            <person name="Inskeep W.P."/>
        </authorList>
    </citation>
    <scope>NUCLEOTIDE SEQUENCE [LARGE SCALE GENOMIC DNA]</scope>
    <source>
        <strain evidence="8">OSP_D</strain>
    </source>
</reference>
<evidence type="ECO:0000256" key="1">
    <source>
        <dbReference type="ARBA" id="ARBA00004236"/>
    </source>
</evidence>
<keyword evidence="5 6" id="KW-0472">Membrane</keyword>
<organism evidence="8 9">
    <name type="scientific">Candidatus Marsarchaeota G1 archaeon OSP_D</name>
    <dbReference type="NCBI Taxonomy" id="1978155"/>
    <lineage>
        <taxon>Archaea</taxon>
        <taxon>Candidatus Marsarchaeota</taxon>
        <taxon>Candidatus Marsarchaeota group 1</taxon>
    </lineage>
</organism>
<feature type="transmembrane region" description="Helical" evidence="6">
    <location>
        <begin position="283"/>
        <end position="305"/>
    </location>
</feature>
<dbReference type="Pfam" id="PF00535">
    <property type="entry name" value="Glycos_transf_2"/>
    <property type="match status" value="1"/>
</dbReference>
<dbReference type="SUPFAM" id="SSF53448">
    <property type="entry name" value="Nucleotide-diphospho-sugar transferases"/>
    <property type="match status" value="1"/>
</dbReference>
<name>A0A2R6ACQ7_9ARCH</name>
<feature type="transmembrane region" description="Helical" evidence="6">
    <location>
        <begin position="341"/>
        <end position="361"/>
    </location>
</feature>
<feature type="transmembrane region" description="Helical" evidence="6">
    <location>
        <begin position="311"/>
        <end position="329"/>
    </location>
</feature>
<proteinExistence type="predicted"/>
<dbReference type="InterPro" id="IPR029044">
    <property type="entry name" value="Nucleotide-diphossugar_trans"/>
</dbReference>
<evidence type="ECO:0000256" key="2">
    <source>
        <dbReference type="ARBA" id="ARBA00022475"/>
    </source>
</evidence>
<comment type="caution">
    <text evidence="8">The sequence shown here is derived from an EMBL/GenBank/DDBJ whole genome shotgun (WGS) entry which is preliminary data.</text>
</comment>
<evidence type="ECO:0000313" key="9">
    <source>
        <dbReference type="Proteomes" id="UP000240880"/>
    </source>
</evidence>
<evidence type="ECO:0000256" key="5">
    <source>
        <dbReference type="ARBA" id="ARBA00023136"/>
    </source>
</evidence>
<keyword evidence="3" id="KW-0328">Glycosyltransferase</keyword>
<keyword evidence="6" id="KW-1133">Transmembrane helix</keyword>
<sequence>MRVNPLFYLLFLLVSLSSFFWLVLLYRFIKGFANVPVLERFEEDGESCVTAVIPARNEERCIAQTIESLLMQKAISKIIVVDDCSNDDTLSIAKRYQSERVLVLQTGEIPQGWVGKNYACALGAKFANTPWILFLDADTFVKDQAVSKALTLAKQKSLDALSLSGELRTHKVWDEIVTPFLYSLLNSFIKASDVNDPSKGAAYFFGSFILIKRSVYEALGGHEAVKDKLVEDRALAVLAKKNHFKISLARTSLVSAEYAPGVKNSVRAIERVARQSMQRDAKIAFGFCVAISLLFFLPYLGLFFVEQDPTHLLFVFSVLGLLAPLALSVKSAKMIRSNPLFAILFPVAQAHFAFALWLSFIKSVTNAPVIWRERAYTKQISKI</sequence>
<keyword evidence="6" id="KW-0812">Transmembrane</keyword>
<dbReference type="Gene3D" id="3.90.550.10">
    <property type="entry name" value="Spore Coat Polysaccharide Biosynthesis Protein SpsA, Chain A"/>
    <property type="match status" value="1"/>
</dbReference>
<keyword evidence="2" id="KW-1003">Cell membrane</keyword>
<protein>
    <recommendedName>
        <fullName evidence="7">Glycosyltransferase 2-like domain-containing protein</fullName>
    </recommendedName>
</protein>
<evidence type="ECO:0000256" key="6">
    <source>
        <dbReference type="SAM" id="Phobius"/>
    </source>
</evidence>
<dbReference type="CDD" id="cd00761">
    <property type="entry name" value="Glyco_tranf_GTA_type"/>
    <property type="match status" value="1"/>
</dbReference>
<dbReference type="InterPro" id="IPR001173">
    <property type="entry name" value="Glyco_trans_2-like"/>
</dbReference>
<keyword evidence="4" id="KW-0808">Transferase</keyword>
<evidence type="ECO:0000256" key="4">
    <source>
        <dbReference type="ARBA" id="ARBA00022679"/>
    </source>
</evidence>
<accession>A0A2R6ACQ7</accession>
<dbReference type="GO" id="GO:0016757">
    <property type="term" value="F:glycosyltransferase activity"/>
    <property type="evidence" value="ECO:0007669"/>
    <property type="project" value="UniProtKB-KW"/>
</dbReference>
<evidence type="ECO:0000259" key="7">
    <source>
        <dbReference type="Pfam" id="PF00535"/>
    </source>
</evidence>
<dbReference type="EMBL" id="NEXC01000007">
    <property type="protein sequence ID" value="PSN84125.1"/>
    <property type="molecule type" value="Genomic_DNA"/>
</dbReference>